<keyword evidence="4" id="KW-1185">Reference proteome</keyword>
<feature type="region of interest" description="Disordered" evidence="1">
    <location>
        <begin position="51"/>
        <end position="84"/>
    </location>
</feature>
<evidence type="ECO:0008006" key="5">
    <source>
        <dbReference type="Google" id="ProtNLM"/>
    </source>
</evidence>
<keyword evidence="2" id="KW-0732">Signal</keyword>
<evidence type="ECO:0000256" key="2">
    <source>
        <dbReference type="SAM" id="SignalP"/>
    </source>
</evidence>
<dbReference type="PROSITE" id="PS51257">
    <property type="entry name" value="PROKAR_LIPOPROTEIN"/>
    <property type="match status" value="1"/>
</dbReference>
<reference evidence="3 4" key="1">
    <citation type="journal article" date="2015" name="Genome Announc.">
        <title>Genome Sequences of Oblitimonas alkaliphila gen. nov. sp. nov. (Proposed), a Novel Bacterium of the Pseudomonadaceae Family.</title>
        <authorList>
            <person name="Lauer A.C."/>
            <person name="Nicholson A.C."/>
            <person name="Humrighouse B.W."/>
            <person name="Emery B."/>
            <person name="Drobish A."/>
            <person name="Juieng P."/>
            <person name="Loparev V."/>
            <person name="McQuiston J.R."/>
        </authorList>
    </citation>
    <scope>NUCLEOTIDE SEQUENCE [LARGE SCALE GENOMIC DNA]</scope>
    <source>
        <strain evidence="3 4">E5571</strain>
    </source>
</reference>
<proteinExistence type="predicted"/>
<organism evidence="3 4">
    <name type="scientific">Thiopseudomonas alkaliphila</name>
    <dbReference type="NCBI Taxonomy" id="1697053"/>
    <lineage>
        <taxon>Bacteria</taxon>
        <taxon>Pseudomonadati</taxon>
        <taxon>Pseudomonadota</taxon>
        <taxon>Gammaproteobacteria</taxon>
        <taxon>Pseudomonadales</taxon>
        <taxon>Pseudomonadaceae</taxon>
        <taxon>Thiopseudomonas</taxon>
    </lineage>
</organism>
<dbReference type="RefSeq" id="WP_053099643.1">
    <property type="nucleotide sequence ID" value="NZ_CP012365.1"/>
</dbReference>
<dbReference type="AlphaFoldDB" id="A0A0K1XBW2"/>
<dbReference type="EMBL" id="CP012365">
    <property type="protein sequence ID" value="AKX58734.1"/>
    <property type="molecule type" value="Genomic_DNA"/>
</dbReference>
<accession>A0A0K1XBW2</accession>
<name>A0A0K1XBW2_9GAMM</name>
<dbReference type="STRING" id="1697053.AKN87_03520"/>
<evidence type="ECO:0000256" key="1">
    <source>
        <dbReference type="SAM" id="MobiDB-lite"/>
    </source>
</evidence>
<evidence type="ECO:0000313" key="3">
    <source>
        <dbReference type="EMBL" id="AKX58734.1"/>
    </source>
</evidence>
<protein>
    <recommendedName>
        <fullName evidence="5">Lipoprotein</fullName>
    </recommendedName>
</protein>
<sequence length="84" mass="9074">MINKIALVLPLIVLAACAGESWLNARHRPQSNTATPTEPIHFTNTVKAPQAQTLGDSGALPHTAKPADFPEAPYDPNAEYTYTF</sequence>
<evidence type="ECO:0000313" key="4">
    <source>
        <dbReference type="Proteomes" id="UP000063953"/>
    </source>
</evidence>
<feature type="chain" id="PRO_5005472115" description="Lipoprotein" evidence="2">
    <location>
        <begin position="19"/>
        <end position="84"/>
    </location>
</feature>
<dbReference type="Proteomes" id="UP000063953">
    <property type="component" value="Chromosome"/>
</dbReference>
<gene>
    <name evidence="3" type="ORF">AKN88_01415</name>
</gene>
<feature type="signal peptide" evidence="2">
    <location>
        <begin position="1"/>
        <end position="18"/>
    </location>
</feature>